<comment type="subcellular location">
    <subcellularLocation>
        <location evidence="9">Cytoplasm</location>
    </subcellularLocation>
</comment>
<dbReference type="Gene3D" id="3.40.470.10">
    <property type="entry name" value="Uracil-DNA glycosylase-like domain"/>
    <property type="match status" value="1"/>
</dbReference>
<dbReference type="InterPro" id="IPR018085">
    <property type="entry name" value="Ura-DNA_Glyclase_AS"/>
</dbReference>
<dbReference type="FunFam" id="3.40.470.10:FF:000001">
    <property type="entry name" value="Uracil-DNA glycosylase"/>
    <property type="match status" value="1"/>
</dbReference>
<evidence type="ECO:0000256" key="7">
    <source>
        <dbReference type="ARBA" id="ARBA00022801"/>
    </source>
</evidence>
<evidence type="ECO:0000256" key="4">
    <source>
        <dbReference type="ARBA" id="ARBA00012030"/>
    </source>
</evidence>
<reference evidence="13 14" key="1">
    <citation type="submission" date="2016-05" db="EMBL/GenBank/DDBJ databases">
        <title>Draft Genome Sequence of Algibacter sp. Strain SK-16 Isolated from the Surface Water of Aburatsubo Inlet.</title>
        <authorList>
            <person name="Wong S.-K."/>
            <person name="Yoshizawa S."/>
            <person name="Nakajima Y."/>
            <person name="Ogura Y."/>
            <person name="Tetsuya H."/>
            <person name="Hamasaki K."/>
        </authorList>
    </citation>
    <scope>NUCLEOTIDE SEQUENCE [LARGE SCALE GENOMIC DNA]</scope>
    <source>
        <strain evidence="13 14">SK-16</strain>
    </source>
</reference>
<evidence type="ECO:0000313" key="14">
    <source>
        <dbReference type="Proteomes" id="UP000095713"/>
    </source>
</evidence>
<dbReference type="PANTHER" id="PTHR11264">
    <property type="entry name" value="URACIL-DNA GLYCOSYLASE"/>
    <property type="match status" value="1"/>
</dbReference>
<dbReference type="SMART" id="SM00987">
    <property type="entry name" value="UreE_C"/>
    <property type="match status" value="1"/>
</dbReference>
<proteinExistence type="inferred from homology"/>
<gene>
    <name evidence="9" type="primary">ung</name>
    <name evidence="13" type="ORF">A8C32_04115</name>
</gene>
<dbReference type="OrthoDB" id="9804372at2"/>
<dbReference type="NCBIfam" id="TIGR00628">
    <property type="entry name" value="ung"/>
    <property type="match status" value="1"/>
</dbReference>
<organism evidence="13 14">
    <name type="scientific">Flavivirga aquatica</name>
    <dbReference type="NCBI Taxonomy" id="1849968"/>
    <lineage>
        <taxon>Bacteria</taxon>
        <taxon>Pseudomonadati</taxon>
        <taxon>Bacteroidota</taxon>
        <taxon>Flavobacteriia</taxon>
        <taxon>Flavobacteriales</taxon>
        <taxon>Flavobacteriaceae</taxon>
        <taxon>Flavivirga</taxon>
    </lineage>
</organism>
<dbReference type="NCBIfam" id="NF003588">
    <property type="entry name" value="PRK05254.1-1"/>
    <property type="match status" value="1"/>
</dbReference>
<dbReference type="RefSeq" id="WP_069830148.1">
    <property type="nucleotide sequence ID" value="NZ_MDJD01000034.1"/>
</dbReference>
<dbReference type="PANTHER" id="PTHR11264:SF0">
    <property type="entry name" value="URACIL-DNA GLYCOSYLASE"/>
    <property type="match status" value="1"/>
</dbReference>
<feature type="domain" description="Uracil-DNA glycosylase-like" evidence="12">
    <location>
        <begin position="50"/>
        <end position="211"/>
    </location>
</feature>
<evidence type="ECO:0000256" key="3">
    <source>
        <dbReference type="ARBA" id="ARBA00008184"/>
    </source>
</evidence>
<dbReference type="CDD" id="cd10027">
    <property type="entry name" value="UDG-F1-like"/>
    <property type="match status" value="1"/>
</dbReference>
<comment type="caution">
    <text evidence="13">The sequence shown here is derived from an EMBL/GenBank/DDBJ whole genome shotgun (WGS) entry which is preliminary data.</text>
</comment>
<dbReference type="EC" id="3.2.2.27" evidence="4 9"/>
<keyword evidence="14" id="KW-1185">Reference proteome</keyword>
<keyword evidence="9" id="KW-0963">Cytoplasm</keyword>
<sequence length="221" mass="25271">MDVSIHESWKPYLEGEFNKTYFKNLIDFVKFEYKNHICFPPGKQIFNAFNHCHFEGVKVVIIGQDPYHGHGQANGLCFSVNDSIKHPPSLINIFKEIESDLGVVYPKSGNLMRWADQGVLLLNATLTVRAHQAGSHQKKGWEIFTDSVIKTISDEKNNIIFLLWGGYAKQKMKLIDNKKHKILTSGHPSPLSANRGYWFGNKHFSESNSLLKQNNDTPIIW</sequence>
<dbReference type="Proteomes" id="UP000095713">
    <property type="component" value="Unassembled WGS sequence"/>
</dbReference>
<evidence type="ECO:0000256" key="6">
    <source>
        <dbReference type="ARBA" id="ARBA00022763"/>
    </source>
</evidence>
<dbReference type="PROSITE" id="PS00130">
    <property type="entry name" value="U_DNA_GLYCOSYLASE"/>
    <property type="match status" value="1"/>
</dbReference>
<dbReference type="GO" id="GO:0097510">
    <property type="term" value="P:base-excision repair, AP site formation via deaminated base removal"/>
    <property type="evidence" value="ECO:0007669"/>
    <property type="project" value="TreeGrafter"/>
</dbReference>
<evidence type="ECO:0000256" key="11">
    <source>
        <dbReference type="RuleBase" id="RU003780"/>
    </source>
</evidence>
<evidence type="ECO:0000313" key="13">
    <source>
        <dbReference type="EMBL" id="OEK08642.1"/>
    </source>
</evidence>
<dbReference type="STRING" id="1849968.A8C32_04115"/>
<name>A0A1E5TB82_9FLAO</name>
<keyword evidence="7 9" id="KW-0378">Hydrolase</keyword>
<dbReference type="NCBIfam" id="NF003592">
    <property type="entry name" value="PRK05254.1-5"/>
    <property type="match status" value="1"/>
</dbReference>
<dbReference type="GO" id="GO:0005737">
    <property type="term" value="C:cytoplasm"/>
    <property type="evidence" value="ECO:0007669"/>
    <property type="project" value="UniProtKB-SubCell"/>
</dbReference>
<evidence type="ECO:0000256" key="5">
    <source>
        <dbReference type="ARBA" id="ARBA00018429"/>
    </source>
</evidence>
<dbReference type="AlphaFoldDB" id="A0A1E5TB82"/>
<dbReference type="InterPro" id="IPR036895">
    <property type="entry name" value="Uracil-DNA_glycosylase-like_sf"/>
</dbReference>
<dbReference type="InterPro" id="IPR005122">
    <property type="entry name" value="Uracil-DNA_glycosylase-like"/>
</dbReference>
<dbReference type="GO" id="GO:0004844">
    <property type="term" value="F:uracil DNA N-glycosylase activity"/>
    <property type="evidence" value="ECO:0007669"/>
    <property type="project" value="UniProtKB-UniRule"/>
</dbReference>
<dbReference type="NCBIfam" id="NF003591">
    <property type="entry name" value="PRK05254.1-4"/>
    <property type="match status" value="1"/>
</dbReference>
<comment type="similarity">
    <text evidence="3 9 11">Belongs to the uracil-DNA glycosylase (UDG) superfamily. UNG family.</text>
</comment>
<evidence type="ECO:0000256" key="1">
    <source>
        <dbReference type="ARBA" id="ARBA00001400"/>
    </source>
</evidence>
<evidence type="ECO:0000259" key="12">
    <source>
        <dbReference type="SMART" id="SM00986"/>
    </source>
</evidence>
<accession>A0A1E5TB82</accession>
<feature type="active site" description="Proton acceptor" evidence="9 10">
    <location>
        <position position="65"/>
    </location>
</feature>
<dbReference type="SUPFAM" id="SSF52141">
    <property type="entry name" value="Uracil-DNA glycosylase-like"/>
    <property type="match status" value="1"/>
</dbReference>
<dbReference type="Pfam" id="PF03167">
    <property type="entry name" value="UDG"/>
    <property type="match status" value="1"/>
</dbReference>
<keyword evidence="6 9" id="KW-0227">DNA damage</keyword>
<dbReference type="SMART" id="SM00986">
    <property type="entry name" value="UDG"/>
    <property type="match status" value="1"/>
</dbReference>
<dbReference type="EMBL" id="MDJD01000034">
    <property type="protein sequence ID" value="OEK08642.1"/>
    <property type="molecule type" value="Genomic_DNA"/>
</dbReference>
<dbReference type="NCBIfam" id="NF003589">
    <property type="entry name" value="PRK05254.1-2"/>
    <property type="match status" value="1"/>
</dbReference>
<evidence type="ECO:0000256" key="9">
    <source>
        <dbReference type="HAMAP-Rule" id="MF_00148"/>
    </source>
</evidence>
<comment type="function">
    <text evidence="2 9 11">Excises uracil residues from the DNA which can arise as a result of misincorporation of dUMP residues by DNA polymerase or due to deamination of cytosine.</text>
</comment>
<evidence type="ECO:0000256" key="8">
    <source>
        <dbReference type="ARBA" id="ARBA00023204"/>
    </source>
</evidence>
<evidence type="ECO:0000256" key="10">
    <source>
        <dbReference type="PROSITE-ProRule" id="PRU10072"/>
    </source>
</evidence>
<protein>
    <recommendedName>
        <fullName evidence="5 9">Uracil-DNA glycosylase</fullName>
        <shortName evidence="9">UDG</shortName>
        <ecNumber evidence="4 9">3.2.2.27</ecNumber>
    </recommendedName>
</protein>
<comment type="catalytic activity">
    <reaction evidence="1 9 11">
        <text>Hydrolyzes single-stranded DNA or mismatched double-stranded DNA and polynucleotides, releasing free uracil.</text>
        <dbReference type="EC" id="3.2.2.27"/>
    </reaction>
</comment>
<dbReference type="HAMAP" id="MF_00148">
    <property type="entry name" value="UDG"/>
    <property type="match status" value="1"/>
</dbReference>
<dbReference type="InterPro" id="IPR002043">
    <property type="entry name" value="UDG_fam1"/>
</dbReference>
<keyword evidence="8 9" id="KW-0234">DNA repair</keyword>
<evidence type="ECO:0000256" key="2">
    <source>
        <dbReference type="ARBA" id="ARBA00002631"/>
    </source>
</evidence>